<reference evidence="1 2" key="1">
    <citation type="journal article" date="2024" name="Front. Microbiol.">
        <title>Pangenomic and biochemical analyses of Helcococcus ovis reveal widespread tetracycline resistance and a novel bacterial species, Helcococcus bovis.</title>
        <authorList>
            <person name="Cunha F."/>
            <person name="Zhai Y."/>
            <person name="Casaro S."/>
            <person name="Jones K.L."/>
            <person name="Hernandez M."/>
            <person name="Bisinotto R.S."/>
            <person name="Kariyawasam S."/>
            <person name="Brown M.B."/>
            <person name="Phillips A."/>
            <person name="Jeong K.C."/>
            <person name="Galvao K.N."/>
        </authorList>
    </citation>
    <scope>NUCLEOTIDE SEQUENCE [LARGE SCALE GENOMIC DNA]</scope>
    <source>
        <strain evidence="1 2">KG197</strain>
    </source>
</reference>
<evidence type="ECO:0000313" key="2">
    <source>
        <dbReference type="Proteomes" id="UP001629536"/>
    </source>
</evidence>
<dbReference type="EMBL" id="JBFNFH010000006">
    <property type="protein sequence ID" value="MFM1524789.1"/>
    <property type="molecule type" value="Genomic_DNA"/>
</dbReference>
<sequence length="203" mass="24609">MKQTLIIRYENTKQEVLVDMEEMKDFLNVDLVDDEDLQEKIQEEFNKEFNRPEYNNWHKFNRHRGYSKKKADSETGILESYEPLIEEILDERIFNKNESAYQKEKEIKEIEVAIREYFVNKKEWAELFIQIKFHDVPIREYARKTTKREDGMTDKEYKKLLDRVENNISKKLNRATKKLKKELEASDFDIREGYLIEAIKGLK</sequence>
<evidence type="ECO:0000313" key="1">
    <source>
        <dbReference type="EMBL" id="MFM1524789.1"/>
    </source>
</evidence>
<gene>
    <name evidence="1" type="ORF">ABGF40_03800</name>
</gene>
<accession>A0ABW9F672</accession>
<protein>
    <submittedName>
        <fullName evidence="1">Uncharacterized protein</fullName>
    </submittedName>
</protein>
<dbReference type="Proteomes" id="UP001629536">
    <property type="component" value="Unassembled WGS sequence"/>
</dbReference>
<proteinExistence type="predicted"/>
<organism evidence="1 2">
    <name type="scientific">Helcococcus bovis</name>
    <dbReference type="NCBI Taxonomy" id="3153252"/>
    <lineage>
        <taxon>Bacteria</taxon>
        <taxon>Bacillati</taxon>
        <taxon>Bacillota</taxon>
        <taxon>Tissierellia</taxon>
        <taxon>Tissierellales</taxon>
        <taxon>Peptoniphilaceae</taxon>
        <taxon>Helcococcus</taxon>
    </lineage>
</organism>
<dbReference type="RefSeq" id="WP_408126491.1">
    <property type="nucleotide sequence ID" value="NZ_JBFNFH010000006.1"/>
</dbReference>
<name>A0ABW9F672_9FIRM</name>
<comment type="caution">
    <text evidence="1">The sequence shown here is derived from an EMBL/GenBank/DDBJ whole genome shotgun (WGS) entry which is preliminary data.</text>
</comment>
<keyword evidence="2" id="KW-1185">Reference proteome</keyword>